<dbReference type="InterPro" id="IPR052414">
    <property type="entry name" value="U3_snoRNA-assoc_WDR"/>
</dbReference>
<dbReference type="InterPro" id="IPR007148">
    <property type="entry name" value="SSU_processome_Utp12"/>
</dbReference>
<reference evidence="6" key="1">
    <citation type="journal article" date="2020" name="Stud. Mycol.">
        <title>101 Dothideomycetes genomes: a test case for predicting lifestyles and emergence of pathogens.</title>
        <authorList>
            <person name="Haridas S."/>
            <person name="Albert R."/>
            <person name="Binder M."/>
            <person name="Bloem J."/>
            <person name="Labutti K."/>
            <person name="Salamov A."/>
            <person name="Andreopoulos B."/>
            <person name="Baker S."/>
            <person name="Barry K."/>
            <person name="Bills G."/>
            <person name="Bluhm B."/>
            <person name="Cannon C."/>
            <person name="Castanera R."/>
            <person name="Culley D."/>
            <person name="Daum C."/>
            <person name="Ezra D."/>
            <person name="Gonzalez J."/>
            <person name="Henrissat B."/>
            <person name="Kuo A."/>
            <person name="Liang C."/>
            <person name="Lipzen A."/>
            <person name="Lutzoni F."/>
            <person name="Magnuson J."/>
            <person name="Mondo S."/>
            <person name="Nolan M."/>
            <person name="Ohm R."/>
            <person name="Pangilinan J."/>
            <person name="Park H.-J."/>
            <person name="Ramirez L."/>
            <person name="Alfaro M."/>
            <person name="Sun H."/>
            <person name="Tritt A."/>
            <person name="Yoshinaga Y."/>
            <person name="Zwiers L.-H."/>
            <person name="Turgeon B."/>
            <person name="Goodwin S."/>
            <person name="Spatafora J."/>
            <person name="Crous P."/>
            <person name="Grigoriev I."/>
        </authorList>
    </citation>
    <scope>NUCLEOTIDE SEQUENCE</scope>
    <source>
        <strain evidence="6">CBS 109.77</strain>
    </source>
</reference>
<feature type="compositionally biased region" description="Acidic residues" evidence="4">
    <location>
        <begin position="469"/>
        <end position="519"/>
    </location>
</feature>
<evidence type="ECO:0000313" key="6">
    <source>
        <dbReference type="EMBL" id="KAF2789843.1"/>
    </source>
</evidence>
<evidence type="ECO:0000256" key="2">
    <source>
        <dbReference type="ARBA" id="ARBA00023242"/>
    </source>
</evidence>
<dbReference type="GO" id="GO:0000462">
    <property type="term" value="P:maturation of SSU-rRNA from tricistronic rRNA transcript (SSU-rRNA, 5.8S rRNA, LSU-rRNA)"/>
    <property type="evidence" value="ECO:0007669"/>
    <property type="project" value="TreeGrafter"/>
</dbReference>
<dbReference type="PANTHER" id="PTHR44267:SF1">
    <property type="entry name" value="WD REPEAT-CONTAINING PROTEIN 43"/>
    <property type="match status" value="1"/>
</dbReference>
<evidence type="ECO:0000256" key="4">
    <source>
        <dbReference type="SAM" id="MobiDB-lite"/>
    </source>
</evidence>
<feature type="region of interest" description="Disordered" evidence="4">
    <location>
        <begin position="447"/>
        <end position="538"/>
    </location>
</feature>
<dbReference type="Proteomes" id="UP000799757">
    <property type="component" value="Unassembled WGS sequence"/>
</dbReference>
<keyword evidence="7" id="KW-1185">Reference proteome</keyword>
<evidence type="ECO:0000256" key="1">
    <source>
        <dbReference type="ARBA" id="ARBA00004123"/>
    </source>
</evidence>
<feature type="compositionally biased region" description="Low complexity" evidence="4">
    <location>
        <begin position="195"/>
        <end position="204"/>
    </location>
</feature>
<dbReference type="EMBL" id="MU002109">
    <property type="protein sequence ID" value="KAF2789843.1"/>
    <property type="molecule type" value="Genomic_DNA"/>
</dbReference>
<accession>A0A6A6X112</accession>
<feature type="compositionally biased region" description="Acidic residues" evidence="4">
    <location>
        <begin position="181"/>
        <end position="194"/>
    </location>
</feature>
<sequence length="538" mass="57918">MPGAHWYPGIHTQTRLWPVPAKFLHTNARQAKVFFRPRLGVAIHHLSLSTGSTVLLSRTSTQPRRRPPPLHDPAGMPAAVTSRARAVGKNPRSARDALPPAKKPKLSQTPPTTRQSGLKALLNGAPPAKPPVAAKSNGVRNPRRDRVDEATAVVGGGQAGHGDVDMEHADSQVIEISSGVEDSDDASSDGEDQDAVAAEAQEQDMTAAPVANGFKGDEENRPADDETAEPEELSFGERLQAQDPEPVHAPRVVDVEAAFVGSNAESRALATASSSRPLSAPSATSLGTVLTQALRTNDQDLLDSCLRVIDVDTIYATVERLPSPLVGTLLQKLAERLHKKPGRAGMLMVWVQWSLAAHGGYLASQPQLVKQLATLNKVLKERASGLQPLLSLKGRLDMLQAQLELRRRNQKKAANDDEDEAVIYVEGEEDQSSAEEDSMDAIPEQARKRIRQDSDEGESSADEMPTTMEVDENSDDANEDSEGMFDDEASETDNDTGDDLSDPMSDDGLDDGEGSESEEEAKPARRSTVGRAGLARRH</sequence>
<feature type="region of interest" description="Disordered" evidence="4">
    <location>
        <begin position="179"/>
        <end position="233"/>
    </location>
</feature>
<name>A0A6A6X112_9PLEO</name>
<comment type="similarity">
    <text evidence="3">Belongs to the UTP5 family.</text>
</comment>
<dbReference type="Pfam" id="PF04003">
    <property type="entry name" value="Utp12"/>
    <property type="match status" value="1"/>
</dbReference>
<evidence type="ECO:0000256" key="3">
    <source>
        <dbReference type="ARBA" id="ARBA00038335"/>
    </source>
</evidence>
<gene>
    <name evidence="6" type="ORF">K505DRAFT_327960</name>
</gene>
<evidence type="ECO:0000313" key="7">
    <source>
        <dbReference type="Proteomes" id="UP000799757"/>
    </source>
</evidence>
<keyword evidence="2" id="KW-0539">Nucleus</keyword>
<dbReference type="GO" id="GO:0005730">
    <property type="term" value="C:nucleolus"/>
    <property type="evidence" value="ECO:0007669"/>
    <property type="project" value="TreeGrafter"/>
</dbReference>
<organism evidence="6 7">
    <name type="scientific">Melanomma pulvis-pyrius CBS 109.77</name>
    <dbReference type="NCBI Taxonomy" id="1314802"/>
    <lineage>
        <taxon>Eukaryota</taxon>
        <taxon>Fungi</taxon>
        <taxon>Dikarya</taxon>
        <taxon>Ascomycota</taxon>
        <taxon>Pezizomycotina</taxon>
        <taxon>Dothideomycetes</taxon>
        <taxon>Pleosporomycetidae</taxon>
        <taxon>Pleosporales</taxon>
        <taxon>Melanommataceae</taxon>
        <taxon>Melanomma</taxon>
    </lineage>
</organism>
<protein>
    <submittedName>
        <fullName evidence="6">NUC189-domain-containing protein</fullName>
    </submittedName>
</protein>
<feature type="compositionally biased region" description="Basic and acidic residues" evidence="4">
    <location>
        <begin position="215"/>
        <end position="224"/>
    </location>
</feature>
<feature type="region of interest" description="Disordered" evidence="4">
    <location>
        <begin position="54"/>
        <end position="146"/>
    </location>
</feature>
<comment type="subcellular location">
    <subcellularLocation>
        <location evidence="1">Nucleus</location>
    </subcellularLocation>
</comment>
<evidence type="ECO:0000259" key="5">
    <source>
        <dbReference type="Pfam" id="PF04003"/>
    </source>
</evidence>
<dbReference type="AlphaFoldDB" id="A0A6A6X112"/>
<proteinExistence type="inferred from homology"/>
<feature type="compositionally biased region" description="Polar residues" evidence="4">
    <location>
        <begin position="106"/>
        <end position="116"/>
    </location>
</feature>
<dbReference type="PANTHER" id="PTHR44267">
    <property type="entry name" value="WD REPEAT-CONTAINING PROTEIN 43"/>
    <property type="match status" value="1"/>
</dbReference>
<feature type="domain" description="Small-subunit processome Utp12" evidence="5">
    <location>
        <begin position="297"/>
        <end position="400"/>
    </location>
</feature>
<dbReference type="OrthoDB" id="30195at2759"/>